<keyword evidence="3" id="KW-1185">Reference proteome</keyword>
<dbReference type="EMBL" id="SRLO01000946">
    <property type="protein sequence ID" value="TNN43766.1"/>
    <property type="molecule type" value="Genomic_DNA"/>
</dbReference>
<name>A0A4Z2FRA1_9TELE</name>
<sequence>MAEVVVPAQVLQQLVVVEVPVVAELAERVSSVAGVVRISVRSVTGQFLAVVPFTLMGEDLSLQQKSSCCFLMWYSSSSNLEKTVGSEQRRHSGSSRCGASPAHSSEGTRTLSSSSRQTAQYFWSHSTLILVEQR</sequence>
<dbReference type="AlphaFoldDB" id="A0A4Z2FRA1"/>
<protein>
    <submittedName>
        <fullName evidence="2">Uncharacterized protein</fullName>
    </submittedName>
</protein>
<gene>
    <name evidence="2" type="ORF">EYF80_046037</name>
</gene>
<dbReference type="Proteomes" id="UP000314294">
    <property type="component" value="Unassembled WGS sequence"/>
</dbReference>
<evidence type="ECO:0000313" key="3">
    <source>
        <dbReference type="Proteomes" id="UP000314294"/>
    </source>
</evidence>
<evidence type="ECO:0000256" key="1">
    <source>
        <dbReference type="SAM" id="MobiDB-lite"/>
    </source>
</evidence>
<organism evidence="2 3">
    <name type="scientific">Liparis tanakae</name>
    <name type="common">Tanaka's snailfish</name>
    <dbReference type="NCBI Taxonomy" id="230148"/>
    <lineage>
        <taxon>Eukaryota</taxon>
        <taxon>Metazoa</taxon>
        <taxon>Chordata</taxon>
        <taxon>Craniata</taxon>
        <taxon>Vertebrata</taxon>
        <taxon>Euteleostomi</taxon>
        <taxon>Actinopterygii</taxon>
        <taxon>Neopterygii</taxon>
        <taxon>Teleostei</taxon>
        <taxon>Neoteleostei</taxon>
        <taxon>Acanthomorphata</taxon>
        <taxon>Eupercaria</taxon>
        <taxon>Perciformes</taxon>
        <taxon>Cottioidei</taxon>
        <taxon>Cottales</taxon>
        <taxon>Liparidae</taxon>
        <taxon>Liparis</taxon>
    </lineage>
</organism>
<feature type="region of interest" description="Disordered" evidence="1">
    <location>
        <begin position="84"/>
        <end position="113"/>
    </location>
</feature>
<comment type="caution">
    <text evidence="2">The sequence shown here is derived from an EMBL/GenBank/DDBJ whole genome shotgun (WGS) entry which is preliminary data.</text>
</comment>
<evidence type="ECO:0000313" key="2">
    <source>
        <dbReference type="EMBL" id="TNN43766.1"/>
    </source>
</evidence>
<proteinExistence type="predicted"/>
<feature type="compositionally biased region" description="Low complexity" evidence="1">
    <location>
        <begin position="104"/>
        <end position="113"/>
    </location>
</feature>
<reference evidence="2 3" key="1">
    <citation type="submission" date="2019-03" db="EMBL/GenBank/DDBJ databases">
        <title>First draft genome of Liparis tanakae, snailfish: a comprehensive survey of snailfish specific genes.</title>
        <authorList>
            <person name="Kim W."/>
            <person name="Song I."/>
            <person name="Jeong J.-H."/>
            <person name="Kim D."/>
            <person name="Kim S."/>
            <person name="Ryu S."/>
            <person name="Song J.Y."/>
            <person name="Lee S.K."/>
        </authorList>
    </citation>
    <scope>NUCLEOTIDE SEQUENCE [LARGE SCALE GENOMIC DNA]</scope>
    <source>
        <tissue evidence="2">Muscle</tissue>
    </source>
</reference>
<accession>A0A4Z2FRA1</accession>